<accession>A0A0F9C2I7</accession>
<keyword evidence="1" id="KW-0547">Nucleotide-binding</keyword>
<feature type="non-terminal residue" evidence="6">
    <location>
        <position position="287"/>
    </location>
</feature>
<dbReference type="PANTHER" id="PTHR32071">
    <property type="entry name" value="TRANSCRIPTIONAL REGULATORY PROTEIN"/>
    <property type="match status" value="1"/>
</dbReference>
<dbReference type="InterPro" id="IPR025662">
    <property type="entry name" value="Sigma_54_int_dom_ATP-bd_1"/>
</dbReference>
<feature type="domain" description="Sigma-54 factor interaction" evidence="4">
    <location>
        <begin position="222"/>
        <end position="287"/>
    </location>
</feature>
<dbReference type="InterPro" id="IPR027417">
    <property type="entry name" value="P-loop_NTPase"/>
</dbReference>
<dbReference type="SUPFAM" id="SSF52540">
    <property type="entry name" value="P-loop containing nucleoside triphosphate hydrolases"/>
    <property type="match status" value="1"/>
</dbReference>
<organism evidence="6">
    <name type="scientific">marine sediment metagenome</name>
    <dbReference type="NCBI Taxonomy" id="412755"/>
    <lineage>
        <taxon>unclassified sequences</taxon>
        <taxon>metagenomes</taxon>
        <taxon>ecological metagenomes</taxon>
    </lineage>
</organism>
<evidence type="ECO:0000256" key="1">
    <source>
        <dbReference type="ARBA" id="ARBA00022741"/>
    </source>
</evidence>
<feature type="domain" description="PAC" evidence="5">
    <location>
        <begin position="150"/>
        <end position="201"/>
    </location>
</feature>
<keyword evidence="3" id="KW-0175">Coiled coil</keyword>
<dbReference type="EMBL" id="LAZR01035119">
    <property type="protein sequence ID" value="KKL28374.1"/>
    <property type="molecule type" value="Genomic_DNA"/>
</dbReference>
<dbReference type="PROSITE" id="PS00675">
    <property type="entry name" value="SIGMA54_INTERACT_1"/>
    <property type="match status" value="1"/>
</dbReference>
<evidence type="ECO:0000313" key="6">
    <source>
        <dbReference type="EMBL" id="KKL28374.1"/>
    </source>
</evidence>
<comment type="caution">
    <text evidence="6">The sequence shown here is derived from an EMBL/GenBank/DDBJ whole genome shotgun (WGS) entry which is preliminary data.</text>
</comment>
<keyword evidence="2" id="KW-0067">ATP-binding</keyword>
<dbReference type="SUPFAM" id="SSF55785">
    <property type="entry name" value="PYP-like sensor domain (PAS domain)"/>
    <property type="match status" value="1"/>
</dbReference>
<dbReference type="PROSITE" id="PS50113">
    <property type="entry name" value="PAC"/>
    <property type="match status" value="1"/>
</dbReference>
<sequence>MRERWKALAKPDYRPAKGATITLGFDGARTFDATGIVATEVETGFQWVVGCWERDPLKKDWEVPQDEVDQAVAQAFEDYDIWKMYADPPYWETVVNDWAGKHGDKRVVFFFTRQFKKMADAIGGFVSAQVDGTLGHAGDERYDRHIGNSHRKYLQMRDAEGQPLWVLASLSPILQNTKMMGTIIVLRDLRERKALEHAVAEREVQLKSLEEQIEAFQLTKRIVGTSRLHRRSLELAHQAAASSASVLFEGESGTGKTTIARMIHQTGPRKDAPFVAVNCASLPRDLI</sequence>
<feature type="coiled-coil region" evidence="3">
    <location>
        <begin position="192"/>
        <end position="219"/>
    </location>
</feature>
<reference evidence="6" key="1">
    <citation type="journal article" date="2015" name="Nature">
        <title>Complex archaea that bridge the gap between prokaryotes and eukaryotes.</title>
        <authorList>
            <person name="Spang A."/>
            <person name="Saw J.H."/>
            <person name="Jorgensen S.L."/>
            <person name="Zaremba-Niedzwiedzka K."/>
            <person name="Martijn J."/>
            <person name="Lind A.E."/>
            <person name="van Eijk R."/>
            <person name="Schleper C."/>
            <person name="Guy L."/>
            <person name="Ettema T.J."/>
        </authorList>
    </citation>
    <scope>NUCLEOTIDE SEQUENCE</scope>
</reference>
<evidence type="ECO:0000256" key="3">
    <source>
        <dbReference type="SAM" id="Coils"/>
    </source>
</evidence>
<dbReference type="Gene3D" id="3.30.450.20">
    <property type="entry name" value="PAS domain"/>
    <property type="match status" value="1"/>
</dbReference>
<evidence type="ECO:0000259" key="4">
    <source>
        <dbReference type="PROSITE" id="PS50045"/>
    </source>
</evidence>
<dbReference type="PROSITE" id="PS50045">
    <property type="entry name" value="SIGMA54_INTERACT_4"/>
    <property type="match status" value="1"/>
</dbReference>
<evidence type="ECO:0000259" key="5">
    <source>
        <dbReference type="PROSITE" id="PS50113"/>
    </source>
</evidence>
<name>A0A0F9C2I7_9ZZZZ</name>
<evidence type="ECO:0008006" key="7">
    <source>
        <dbReference type="Google" id="ProtNLM"/>
    </source>
</evidence>
<dbReference type="AlphaFoldDB" id="A0A0F9C2I7"/>
<dbReference type="Pfam" id="PF00158">
    <property type="entry name" value="Sigma54_activat"/>
    <property type="match status" value="1"/>
</dbReference>
<dbReference type="CDD" id="cd00009">
    <property type="entry name" value="AAA"/>
    <property type="match status" value="1"/>
</dbReference>
<dbReference type="GO" id="GO:0006355">
    <property type="term" value="P:regulation of DNA-templated transcription"/>
    <property type="evidence" value="ECO:0007669"/>
    <property type="project" value="InterPro"/>
</dbReference>
<dbReference type="GO" id="GO:0005524">
    <property type="term" value="F:ATP binding"/>
    <property type="evidence" value="ECO:0007669"/>
    <property type="project" value="UniProtKB-KW"/>
</dbReference>
<evidence type="ECO:0000256" key="2">
    <source>
        <dbReference type="ARBA" id="ARBA00022840"/>
    </source>
</evidence>
<gene>
    <name evidence="6" type="ORF">LCGC14_2375770</name>
</gene>
<protein>
    <recommendedName>
        <fullName evidence="7">Sigma-54 factor interaction domain-containing protein</fullName>
    </recommendedName>
</protein>
<dbReference type="InterPro" id="IPR035965">
    <property type="entry name" value="PAS-like_dom_sf"/>
</dbReference>
<dbReference type="InterPro" id="IPR002078">
    <property type="entry name" value="Sigma_54_int"/>
</dbReference>
<dbReference type="Gene3D" id="3.40.50.300">
    <property type="entry name" value="P-loop containing nucleotide triphosphate hydrolases"/>
    <property type="match status" value="1"/>
</dbReference>
<proteinExistence type="predicted"/>
<dbReference type="InterPro" id="IPR000700">
    <property type="entry name" value="PAS-assoc_C"/>
</dbReference>